<keyword evidence="8 10" id="KW-0687">Ribonucleoprotein</keyword>
<dbReference type="NCBIfam" id="TIGR01077">
    <property type="entry name" value="L13_A_E"/>
    <property type="match status" value="1"/>
</dbReference>
<dbReference type="GO" id="GO:0042545">
    <property type="term" value="P:cell wall modification"/>
    <property type="evidence" value="ECO:0007669"/>
    <property type="project" value="InterPro"/>
</dbReference>
<proteinExistence type="inferred from homology"/>
<dbReference type="Pfam" id="PF00572">
    <property type="entry name" value="Ribosomal_L13"/>
    <property type="match status" value="1"/>
</dbReference>
<dbReference type="InterPro" id="IPR005822">
    <property type="entry name" value="Ribosomal_uL13"/>
</dbReference>
<comment type="catalytic activity">
    <reaction evidence="9">
        <text>[(1-&gt;4)-alpha-D-galacturonosyl methyl ester](n) + n H2O = [(1-&gt;4)-alpha-D-galacturonosyl](n) + n methanol + n H(+)</text>
        <dbReference type="Rhea" id="RHEA:22380"/>
        <dbReference type="Rhea" id="RHEA-COMP:14570"/>
        <dbReference type="Rhea" id="RHEA-COMP:14573"/>
        <dbReference type="ChEBI" id="CHEBI:15377"/>
        <dbReference type="ChEBI" id="CHEBI:15378"/>
        <dbReference type="ChEBI" id="CHEBI:17790"/>
        <dbReference type="ChEBI" id="CHEBI:140522"/>
        <dbReference type="ChEBI" id="CHEBI:140523"/>
        <dbReference type="EC" id="3.1.1.11"/>
    </reaction>
</comment>
<evidence type="ECO:0000313" key="12">
    <source>
        <dbReference type="EMBL" id="KAJ8547097.1"/>
    </source>
</evidence>
<comment type="similarity">
    <text evidence="3">Belongs to the pectinesterase family.</text>
</comment>
<evidence type="ECO:0000256" key="6">
    <source>
        <dbReference type="ARBA" id="ARBA00022980"/>
    </source>
</evidence>
<gene>
    <name evidence="12" type="ORF">K7X08_010683</name>
</gene>
<evidence type="ECO:0000256" key="2">
    <source>
        <dbReference type="ARBA" id="ARBA00006227"/>
    </source>
</evidence>
<dbReference type="GO" id="GO:0045490">
    <property type="term" value="P:pectin catabolic process"/>
    <property type="evidence" value="ECO:0007669"/>
    <property type="project" value="TreeGrafter"/>
</dbReference>
<comment type="similarity">
    <text evidence="2 10">Belongs to the universal ribosomal protein uL13 family.</text>
</comment>
<name>A0A9Q1R9R9_9SOLA</name>
<dbReference type="AlphaFoldDB" id="A0A9Q1R9R9"/>
<evidence type="ECO:0000256" key="7">
    <source>
        <dbReference type="ARBA" id="ARBA00023085"/>
    </source>
</evidence>
<dbReference type="GO" id="GO:0003735">
    <property type="term" value="F:structural constituent of ribosome"/>
    <property type="evidence" value="ECO:0007669"/>
    <property type="project" value="InterPro"/>
</dbReference>
<evidence type="ECO:0000256" key="1">
    <source>
        <dbReference type="ARBA" id="ARBA00005184"/>
    </source>
</evidence>
<feature type="domain" description="Pectinesterase catalytic" evidence="11">
    <location>
        <begin position="205"/>
        <end position="454"/>
    </location>
</feature>
<dbReference type="PANTHER" id="PTHR31321:SF67">
    <property type="entry name" value="PECTINESTERASE"/>
    <property type="match status" value="1"/>
</dbReference>
<dbReference type="CDD" id="cd00392">
    <property type="entry name" value="Ribosomal_L13"/>
    <property type="match status" value="1"/>
</dbReference>
<evidence type="ECO:0000313" key="13">
    <source>
        <dbReference type="Proteomes" id="UP001152561"/>
    </source>
</evidence>
<keyword evidence="5" id="KW-0378">Hydrolase</keyword>
<dbReference type="OrthoDB" id="2019149at2759"/>
<sequence length="468" mass="52289">MVSGSGISAKRIVVDARHHMLGRLSSILAKELLNGQRVVVVRCEEICLSGGLVRQKMKYLRFLRKRMNTKPSHGPIHFRAPSKILWRTIRGMIPHKTKRGAAALARLKVFEGVPPPYDKIKRMVIPDALKVLRLQAGHKYCLLGKLSSEVGWNHYDTIKELENKRKERAQVAYERRKQLAKLRVKAEKAAEEKLGPQLAVIAPINEQVTIPGDKPFIYLKGADVKTTIVIWDAHDSLVTSPTFSSFADNIVVETLNFTNSYNYPFKKNGNPMKPALAAMVSGDKTAFYGCAFSGLQDTLLDDNGKHYFKLCTIEGAMDFIFGTGQSIYEECTILVNAGSIAPDYGGYITAQGRSDPNDPNGFVFKNCKVIGTGKTFLGRAWRSNSRVLFYKTSLSNIIVPQGWDAWNFKGKEDQITFSEQDCDGSGADTSKRVKWEKKLSTSVVESLTDLSFINTDNWINGQPFILLN</sequence>
<dbReference type="Gene3D" id="3.90.1180.10">
    <property type="entry name" value="Ribosomal protein L13"/>
    <property type="match status" value="1"/>
</dbReference>
<evidence type="ECO:0000256" key="9">
    <source>
        <dbReference type="ARBA" id="ARBA00047928"/>
    </source>
</evidence>
<evidence type="ECO:0000256" key="10">
    <source>
        <dbReference type="RuleBase" id="RU003877"/>
    </source>
</evidence>
<dbReference type="InterPro" id="IPR005755">
    <property type="entry name" value="Ribosomal_uL13_euk/arc"/>
</dbReference>
<dbReference type="InterPro" id="IPR023563">
    <property type="entry name" value="Ribosomal_uL13_CS"/>
</dbReference>
<dbReference type="EMBL" id="JAJAGQ010000012">
    <property type="protein sequence ID" value="KAJ8547097.1"/>
    <property type="molecule type" value="Genomic_DNA"/>
</dbReference>
<evidence type="ECO:0000259" key="11">
    <source>
        <dbReference type="Pfam" id="PF01095"/>
    </source>
</evidence>
<dbReference type="Gene3D" id="6.10.250.3250">
    <property type="match status" value="1"/>
</dbReference>
<comment type="pathway">
    <text evidence="1">Glycan metabolism; pectin degradation; 2-dehydro-3-deoxy-D-gluconate from pectin: step 1/5.</text>
</comment>
<dbReference type="InterPro" id="IPR011050">
    <property type="entry name" value="Pectin_lyase_fold/virulence"/>
</dbReference>
<dbReference type="SUPFAM" id="SSF52161">
    <property type="entry name" value="Ribosomal protein L13"/>
    <property type="match status" value="1"/>
</dbReference>
<keyword evidence="13" id="KW-1185">Reference proteome</keyword>
<dbReference type="SUPFAM" id="SSF51126">
    <property type="entry name" value="Pectin lyase-like"/>
    <property type="match status" value="1"/>
</dbReference>
<dbReference type="InterPro" id="IPR036899">
    <property type="entry name" value="Ribosomal_uL13_sf"/>
</dbReference>
<protein>
    <recommendedName>
        <fullName evidence="4">pectinesterase</fullName>
        <ecNumber evidence="4">3.1.1.11</ecNumber>
    </recommendedName>
</protein>
<evidence type="ECO:0000256" key="3">
    <source>
        <dbReference type="ARBA" id="ARBA00008891"/>
    </source>
</evidence>
<keyword evidence="6 10" id="KW-0689">Ribosomal protein</keyword>
<dbReference type="GO" id="GO:0030599">
    <property type="term" value="F:pectinesterase activity"/>
    <property type="evidence" value="ECO:0007669"/>
    <property type="project" value="UniProtKB-EC"/>
</dbReference>
<reference evidence="13" key="1">
    <citation type="journal article" date="2023" name="Proc. Natl. Acad. Sci. U.S.A.">
        <title>Genomic and structural basis for evolution of tropane alkaloid biosynthesis.</title>
        <authorList>
            <person name="Wanga Y.-J."/>
            <person name="Taina T."/>
            <person name="Yua J.-Y."/>
            <person name="Lia J."/>
            <person name="Xua B."/>
            <person name="Chenc J."/>
            <person name="D'Auriad J.C."/>
            <person name="Huanga J.-P."/>
            <person name="Huanga S.-X."/>
        </authorList>
    </citation>
    <scope>NUCLEOTIDE SEQUENCE [LARGE SCALE GENOMIC DNA]</scope>
    <source>
        <strain evidence="13">cv. KIB-2019</strain>
    </source>
</reference>
<dbReference type="Gene3D" id="2.160.20.10">
    <property type="entry name" value="Single-stranded right-handed beta-helix, Pectin lyase-like"/>
    <property type="match status" value="1"/>
</dbReference>
<dbReference type="PANTHER" id="PTHR31321">
    <property type="entry name" value="ACYL-COA THIOESTER HYDROLASE YBHC-RELATED"/>
    <property type="match status" value="1"/>
</dbReference>
<dbReference type="InterPro" id="IPR000070">
    <property type="entry name" value="Pectinesterase_cat"/>
</dbReference>
<accession>A0A9Q1R9R9</accession>
<dbReference type="FunFam" id="6.10.250.3250:FF:000001">
    <property type="entry name" value="60S ribosomal protein L13a"/>
    <property type="match status" value="1"/>
</dbReference>
<dbReference type="EC" id="3.1.1.11" evidence="4"/>
<evidence type="ECO:0000256" key="8">
    <source>
        <dbReference type="ARBA" id="ARBA00023274"/>
    </source>
</evidence>
<dbReference type="InterPro" id="IPR012334">
    <property type="entry name" value="Pectin_lyas_fold"/>
</dbReference>
<dbReference type="GO" id="GO:0006412">
    <property type="term" value="P:translation"/>
    <property type="evidence" value="ECO:0007669"/>
    <property type="project" value="InterPro"/>
</dbReference>
<evidence type="ECO:0000256" key="4">
    <source>
        <dbReference type="ARBA" id="ARBA00013229"/>
    </source>
</evidence>
<organism evidence="12 13">
    <name type="scientific">Anisodus acutangulus</name>
    <dbReference type="NCBI Taxonomy" id="402998"/>
    <lineage>
        <taxon>Eukaryota</taxon>
        <taxon>Viridiplantae</taxon>
        <taxon>Streptophyta</taxon>
        <taxon>Embryophyta</taxon>
        <taxon>Tracheophyta</taxon>
        <taxon>Spermatophyta</taxon>
        <taxon>Magnoliopsida</taxon>
        <taxon>eudicotyledons</taxon>
        <taxon>Gunneridae</taxon>
        <taxon>Pentapetalae</taxon>
        <taxon>asterids</taxon>
        <taxon>lamiids</taxon>
        <taxon>Solanales</taxon>
        <taxon>Solanaceae</taxon>
        <taxon>Solanoideae</taxon>
        <taxon>Hyoscyameae</taxon>
        <taxon>Anisodus</taxon>
    </lineage>
</organism>
<dbReference type="HAMAP" id="MF_01366">
    <property type="entry name" value="Ribosomal_uL13"/>
    <property type="match status" value="1"/>
</dbReference>
<dbReference type="Pfam" id="PF01095">
    <property type="entry name" value="Pectinesterase"/>
    <property type="match status" value="1"/>
</dbReference>
<dbReference type="GO" id="GO:0015934">
    <property type="term" value="C:large ribosomal subunit"/>
    <property type="evidence" value="ECO:0007669"/>
    <property type="project" value="InterPro"/>
</dbReference>
<comment type="caution">
    <text evidence="12">The sequence shown here is derived from an EMBL/GenBank/DDBJ whole genome shotgun (WGS) entry which is preliminary data.</text>
</comment>
<keyword evidence="7" id="KW-0063">Aspartyl esterase</keyword>
<dbReference type="Proteomes" id="UP001152561">
    <property type="component" value="Unassembled WGS sequence"/>
</dbReference>
<dbReference type="PROSITE" id="PS00783">
    <property type="entry name" value="RIBOSOMAL_L13"/>
    <property type="match status" value="1"/>
</dbReference>
<dbReference type="FunFam" id="3.90.1180.10:FF:000003">
    <property type="entry name" value="60S ribosomal protein L13a-4"/>
    <property type="match status" value="1"/>
</dbReference>
<evidence type="ECO:0000256" key="5">
    <source>
        <dbReference type="ARBA" id="ARBA00022801"/>
    </source>
</evidence>